<evidence type="ECO:0000313" key="3">
    <source>
        <dbReference type="EMBL" id="EDV23787.1"/>
    </source>
</evidence>
<keyword evidence="1" id="KW-0175">Coiled coil</keyword>
<proteinExistence type="predicted"/>
<organism evidence="3 4">
    <name type="scientific">Trichoplax adhaerens</name>
    <name type="common">Trichoplax reptans</name>
    <dbReference type="NCBI Taxonomy" id="10228"/>
    <lineage>
        <taxon>Eukaryota</taxon>
        <taxon>Metazoa</taxon>
        <taxon>Placozoa</taxon>
        <taxon>Uniplacotomia</taxon>
        <taxon>Trichoplacea</taxon>
        <taxon>Trichoplacidae</taxon>
        <taxon>Trichoplax</taxon>
    </lineage>
</organism>
<feature type="region of interest" description="Disordered" evidence="2">
    <location>
        <begin position="100"/>
        <end position="166"/>
    </location>
</feature>
<dbReference type="GO" id="GO:0005667">
    <property type="term" value="C:transcription regulator complex"/>
    <property type="evidence" value="ECO:0000318"/>
    <property type="project" value="GO_Central"/>
</dbReference>
<dbReference type="GeneID" id="6754887"/>
<dbReference type="Proteomes" id="UP000009022">
    <property type="component" value="Unassembled WGS sequence"/>
</dbReference>
<evidence type="ECO:0000313" key="4">
    <source>
        <dbReference type="Proteomes" id="UP000009022"/>
    </source>
</evidence>
<dbReference type="RefSeq" id="XP_002113313.1">
    <property type="nucleotide sequence ID" value="XM_002113277.1"/>
</dbReference>
<dbReference type="CTD" id="6754887"/>
<dbReference type="PANTHER" id="PTHR22654:SF2">
    <property type="entry name" value="G PROTEIN PATHWAY SUPPRESSOR 2"/>
    <property type="match status" value="1"/>
</dbReference>
<sequence>MPIATHKTIVYKTPELTTTTYEAIKSYIARKNSQEGTDGNKEEQKVSHQHSNVEASSSNKLDATVIQQQLQALEVKLEVLKGKKHNLFLELKKVLHGEDNNRRNVKEQVNADTNPSKPAATSTEAEGNSKPSSADSAHGEISAIETITTTVKRERDDSTNNDVTPSHKQMKYSMLQQNYPYSPFYMQNYRHFNHNKNYRSPQKNPEEQSFTRPIHVHPHLAHGISPFHLQQRFATNPQQLLPQQPSPMFFPGQMHPLLMPQMGLPSIQQSLVINQCEQLLRPPNMTPPSVDGSRDKPPFYSII</sequence>
<dbReference type="GO" id="GO:0006357">
    <property type="term" value="P:regulation of transcription by RNA polymerase II"/>
    <property type="evidence" value="ECO:0000318"/>
    <property type="project" value="GO_Central"/>
</dbReference>
<dbReference type="AlphaFoldDB" id="B3RZ63"/>
<dbReference type="InParanoid" id="B3RZ63"/>
<dbReference type="EMBL" id="DS985246">
    <property type="protein sequence ID" value="EDV23787.1"/>
    <property type="molecule type" value="Genomic_DNA"/>
</dbReference>
<name>B3RZ63_TRIAD</name>
<dbReference type="PANTHER" id="PTHR22654">
    <property type="entry name" value="G PROTEIN PATHWAY SUPPRESSOR 2"/>
    <property type="match status" value="1"/>
</dbReference>
<keyword evidence="4" id="KW-1185">Reference proteome</keyword>
<accession>B3RZ63</accession>
<dbReference type="Pfam" id="PF15991">
    <property type="entry name" value="G_path_suppress"/>
    <property type="match status" value="1"/>
</dbReference>
<feature type="region of interest" description="Disordered" evidence="2">
    <location>
        <begin position="32"/>
        <end position="59"/>
    </location>
</feature>
<evidence type="ECO:0000256" key="2">
    <source>
        <dbReference type="SAM" id="MobiDB-lite"/>
    </source>
</evidence>
<dbReference type="HOGENOM" id="CLU_919283_0_0_1"/>
<feature type="compositionally biased region" description="Polar residues" evidence="2">
    <location>
        <begin position="110"/>
        <end position="135"/>
    </location>
</feature>
<evidence type="ECO:0000256" key="1">
    <source>
        <dbReference type="SAM" id="Coils"/>
    </source>
</evidence>
<reference evidence="3 4" key="1">
    <citation type="journal article" date="2008" name="Nature">
        <title>The Trichoplax genome and the nature of placozoans.</title>
        <authorList>
            <person name="Srivastava M."/>
            <person name="Begovic E."/>
            <person name="Chapman J."/>
            <person name="Putnam N.H."/>
            <person name="Hellsten U."/>
            <person name="Kawashima T."/>
            <person name="Kuo A."/>
            <person name="Mitros T."/>
            <person name="Salamov A."/>
            <person name="Carpenter M.L."/>
            <person name="Signorovitch A.Y."/>
            <person name="Moreno M.A."/>
            <person name="Kamm K."/>
            <person name="Grimwood J."/>
            <person name="Schmutz J."/>
            <person name="Shapiro H."/>
            <person name="Grigoriev I.V."/>
            <person name="Buss L.W."/>
            <person name="Schierwater B."/>
            <person name="Dellaporta S.L."/>
            <person name="Rokhsar D.S."/>
        </authorList>
    </citation>
    <scope>NUCLEOTIDE SEQUENCE [LARGE SCALE GENOMIC DNA]</scope>
    <source>
        <strain evidence="3 4">Grell-BS-1999</strain>
    </source>
</reference>
<dbReference type="GO" id="GO:0003712">
    <property type="term" value="F:transcription coregulator activity"/>
    <property type="evidence" value="ECO:0000318"/>
    <property type="project" value="GO_Central"/>
</dbReference>
<gene>
    <name evidence="3" type="ORF">TRIADDRAFT_57341</name>
</gene>
<protein>
    <submittedName>
        <fullName evidence="3">Uncharacterized protein</fullName>
    </submittedName>
</protein>
<feature type="region of interest" description="Disordered" evidence="2">
    <location>
        <begin position="283"/>
        <end position="303"/>
    </location>
</feature>
<feature type="coiled-coil region" evidence="1">
    <location>
        <begin position="63"/>
        <end position="90"/>
    </location>
</feature>
<feature type="compositionally biased region" description="Polar residues" evidence="2">
    <location>
        <begin position="49"/>
        <end position="59"/>
    </location>
</feature>
<dbReference type="InterPro" id="IPR026094">
    <property type="entry name" value="GPS2"/>
</dbReference>
<dbReference type="KEGG" id="tad:TRIADDRAFT_57341"/>